<organism evidence="1 2">
    <name type="scientific">Paracidovorax citrulli</name>
    <name type="common">Acidovorax citrulli</name>
    <dbReference type="NCBI Taxonomy" id="80869"/>
    <lineage>
        <taxon>Bacteria</taxon>
        <taxon>Pseudomonadati</taxon>
        <taxon>Pseudomonadota</taxon>
        <taxon>Betaproteobacteria</taxon>
        <taxon>Burkholderiales</taxon>
        <taxon>Comamonadaceae</taxon>
        <taxon>Paracidovorax</taxon>
    </lineage>
</organism>
<sequence length="224" mass="26069">MKLEDLIRRFRTLAKDKVEPYLFESEDVVDWLNDAQAQACIRRRLIREDARPEVTRIELAAGRHTYPLHASVFEIIHLQVLRASDSKPRPMSIVTREWLDAEVPGWRDRDDASDWVIQDDTTLRVVGRVENGEVLELECYRLPLKPFDVDNDTAKPEIHEAHHEHLIQWALHRAFSLPDSESFDPDRAVLAERAFTAYFGPMPDADLRRDTRADVQHFNRGVLP</sequence>
<dbReference type="InterPro" id="IPR056209">
    <property type="entry name" value="SU10_adaptor"/>
</dbReference>
<evidence type="ECO:0008006" key="3">
    <source>
        <dbReference type="Google" id="ProtNLM"/>
    </source>
</evidence>
<dbReference type="RefSeq" id="WP_011794841.1">
    <property type="nucleotide sequence ID" value="NZ_CP023687.1"/>
</dbReference>
<protein>
    <recommendedName>
        <fullName evidence="3">Phage protein</fullName>
    </recommendedName>
</protein>
<accession>A0ABY9AKK9</accession>
<proteinExistence type="predicted"/>
<dbReference type="EMBL" id="CP127363">
    <property type="protein sequence ID" value="WIY47369.1"/>
    <property type="molecule type" value="Genomic_DNA"/>
</dbReference>
<evidence type="ECO:0000313" key="1">
    <source>
        <dbReference type="EMBL" id="WIY47369.1"/>
    </source>
</evidence>
<dbReference type="GeneID" id="79793253"/>
<keyword evidence="2" id="KW-1185">Reference proteome</keyword>
<evidence type="ECO:0000313" key="2">
    <source>
        <dbReference type="Proteomes" id="UP001242732"/>
    </source>
</evidence>
<reference evidence="1 2" key="1">
    <citation type="submission" date="2023-06" db="EMBL/GenBank/DDBJ databases">
        <authorList>
            <person name="Ham H."/>
            <person name="Park D.S."/>
        </authorList>
    </citation>
    <scope>NUCLEOTIDE SEQUENCE [LARGE SCALE GENOMIC DNA]</scope>
    <source>
        <strain evidence="1 2">KACC 17005</strain>
    </source>
</reference>
<dbReference type="Proteomes" id="UP001242732">
    <property type="component" value="Chromosome"/>
</dbReference>
<name>A0ABY9AKK9_PARCI</name>
<gene>
    <name evidence="1" type="ORF">QRO08_16195</name>
</gene>
<dbReference type="Pfam" id="PF24175">
    <property type="entry name" value="SU10_adaptor"/>
    <property type="match status" value="1"/>
</dbReference>